<keyword evidence="1" id="KW-0812">Transmembrane</keyword>
<proteinExistence type="predicted"/>
<keyword evidence="1" id="KW-1133">Transmembrane helix</keyword>
<feature type="transmembrane region" description="Helical" evidence="1">
    <location>
        <begin position="55"/>
        <end position="76"/>
    </location>
</feature>
<organism evidence="2 3">
    <name type="scientific">Mycena metata</name>
    <dbReference type="NCBI Taxonomy" id="1033252"/>
    <lineage>
        <taxon>Eukaryota</taxon>
        <taxon>Fungi</taxon>
        <taxon>Dikarya</taxon>
        <taxon>Basidiomycota</taxon>
        <taxon>Agaricomycotina</taxon>
        <taxon>Agaricomycetes</taxon>
        <taxon>Agaricomycetidae</taxon>
        <taxon>Agaricales</taxon>
        <taxon>Marasmiineae</taxon>
        <taxon>Mycenaceae</taxon>
        <taxon>Mycena</taxon>
    </lineage>
</organism>
<dbReference type="EMBL" id="JARKIB010000222">
    <property type="protein sequence ID" value="KAJ7722199.1"/>
    <property type="molecule type" value="Genomic_DNA"/>
</dbReference>
<feature type="transmembrane region" description="Helical" evidence="1">
    <location>
        <begin position="163"/>
        <end position="183"/>
    </location>
</feature>
<evidence type="ECO:0000313" key="3">
    <source>
        <dbReference type="Proteomes" id="UP001215598"/>
    </source>
</evidence>
<gene>
    <name evidence="2" type="ORF">B0H16DRAFT_1473487</name>
</gene>
<accession>A0AAD7HJK5</accession>
<keyword evidence="3" id="KW-1185">Reference proteome</keyword>
<reference evidence="2" key="1">
    <citation type="submission" date="2023-03" db="EMBL/GenBank/DDBJ databases">
        <title>Massive genome expansion in bonnet fungi (Mycena s.s.) driven by repeated elements and novel gene families across ecological guilds.</title>
        <authorList>
            <consortium name="Lawrence Berkeley National Laboratory"/>
            <person name="Harder C.B."/>
            <person name="Miyauchi S."/>
            <person name="Viragh M."/>
            <person name="Kuo A."/>
            <person name="Thoen E."/>
            <person name="Andreopoulos B."/>
            <person name="Lu D."/>
            <person name="Skrede I."/>
            <person name="Drula E."/>
            <person name="Henrissat B."/>
            <person name="Morin E."/>
            <person name="Kohler A."/>
            <person name="Barry K."/>
            <person name="LaButti K."/>
            <person name="Morin E."/>
            <person name="Salamov A."/>
            <person name="Lipzen A."/>
            <person name="Mereny Z."/>
            <person name="Hegedus B."/>
            <person name="Baldrian P."/>
            <person name="Stursova M."/>
            <person name="Weitz H."/>
            <person name="Taylor A."/>
            <person name="Grigoriev I.V."/>
            <person name="Nagy L.G."/>
            <person name="Martin F."/>
            <person name="Kauserud H."/>
        </authorList>
    </citation>
    <scope>NUCLEOTIDE SEQUENCE</scope>
    <source>
        <strain evidence="2">CBHHK182m</strain>
    </source>
</reference>
<feature type="transmembrane region" description="Helical" evidence="1">
    <location>
        <begin position="240"/>
        <end position="262"/>
    </location>
</feature>
<sequence>MSATVDPYFLDVIDSIQILWALTAPEVFLYGAYVIMFAFYMHVSRARNMAKTHRFLHISTITLFILATAHCVLQLATTVIFTRDFTTGSEVQLAEALSALSDAANTVYVTSTIWNRRLAVIAFPAFLVLVTTGLGYANVMLVILTDSGDASALRILVTVETNLFIASVAVSVFTTVVLMGLTGRIWSLARAARVVMGRKAVGTYYTACAMILESGALYCVGGTAFIAVGLRLFVTGSLTFTGAILAQIVGIAPTLIAVRVALGCSVEDVNSFVVQPRAARPPLAAKIEAPTPESLDERVLYIQATENEPAV</sequence>
<name>A0AAD7HJK5_9AGAR</name>
<feature type="transmembrane region" description="Helical" evidence="1">
    <location>
        <begin position="204"/>
        <end position="234"/>
    </location>
</feature>
<dbReference type="Proteomes" id="UP001215598">
    <property type="component" value="Unassembled WGS sequence"/>
</dbReference>
<evidence type="ECO:0000313" key="2">
    <source>
        <dbReference type="EMBL" id="KAJ7722199.1"/>
    </source>
</evidence>
<protein>
    <submittedName>
        <fullName evidence="2">Uncharacterized protein</fullName>
    </submittedName>
</protein>
<dbReference type="AlphaFoldDB" id="A0AAD7HJK5"/>
<keyword evidence="1" id="KW-0472">Membrane</keyword>
<evidence type="ECO:0000256" key="1">
    <source>
        <dbReference type="SAM" id="Phobius"/>
    </source>
</evidence>
<feature type="transmembrane region" description="Helical" evidence="1">
    <location>
        <begin position="121"/>
        <end position="143"/>
    </location>
</feature>
<feature type="transmembrane region" description="Helical" evidence="1">
    <location>
        <begin position="18"/>
        <end position="43"/>
    </location>
</feature>
<comment type="caution">
    <text evidence="2">The sequence shown here is derived from an EMBL/GenBank/DDBJ whole genome shotgun (WGS) entry which is preliminary data.</text>
</comment>